<sequence>MSAGVGIGLRPAHYRDFLAHRPTVGWLEVHSENYLEEGGRDAHVLRALRRDYPVSLHGVGLGLGSVHGFSAAHLERVRSLADRIDPFLVSEHLSWGAIPGRHLHDLLPLVLDEAALALVAARVQRVQEALGRRLLVENVSSYVRFAGDTLGETAFLAELARRTGCGILLDVNNLYVNQCNHGEDALAALGAIPRGLVGEIHLGGHLVTADGVIDHHGAAIAEPVWTLYEAAIARFGAVPTLIEWDTDVPPLDVLLAEAARAAQVLAKASGVQVAEAIPGIVTAPASQDDLADAQRGFAAALLGSDPGHLPGATPSSRLAIYRNNLAGSWTRALRSAYPVIAQLVGDDFFNALCHEYGIRHPTEDADLNAFGSSFAAFLRDFPHVADLPYLSDMARLEWLVHRTAYASDAPALEGAALAAVTPEAFAQMTLRLHDAATLFAAPFAVVPLWQAHQPDREVPFPAQIGQATFGLVHRQGWRVDVLALDAAACEALTQLKEGATVDAALDAALAVDAAFDPAAWLATCLTGGAFAAPREIN</sequence>
<dbReference type="PANTHER" id="PTHR42194:SF1">
    <property type="entry name" value="UPF0276 PROTEIN HI_1600"/>
    <property type="match status" value="1"/>
</dbReference>
<comment type="similarity">
    <text evidence="1">Belongs to the UPF0276 family.</text>
</comment>
<dbReference type="RefSeq" id="WP_145649586.1">
    <property type="nucleotide sequence ID" value="NZ_VLLB01000004.1"/>
</dbReference>
<comment type="caution">
    <text evidence="3">The sequence shown here is derived from an EMBL/GenBank/DDBJ whole genome shotgun (WGS) entry which is preliminary data.</text>
</comment>
<dbReference type="InterPro" id="IPR036237">
    <property type="entry name" value="Xyl_isomerase-like_sf"/>
</dbReference>
<accession>A0A562R8C7</accession>
<dbReference type="AlphaFoldDB" id="A0A562R8C7"/>
<dbReference type="Gene3D" id="3.20.20.150">
    <property type="entry name" value="Divalent-metal-dependent TIM barrel enzymes"/>
    <property type="match status" value="1"/>
</dbReference>
<dbReference type="Pfam" id="PF09836">
    <property type="entry name" value="DUF2063"/>
    <property type="match status" value="1"/>
</dbReference>
<dbReference type="PANTHER" id="PTHR42194">
    <property type="entry name" value="UPF0276 PROTEIN HI_1600"/>
    <property type="match status" value="1"/>
</dbReference>
<evidence type="ECO:0000259" key="2">
    <source>
        <dbReference type="Pfam" id="PF09836"/>
    </source>
</evidence>
<evidence type="ECO:0000256" key="1">
    <source>
        <dbReference type="HAMAP-Rule" id="MF_00697"/>
    </source>
</evidence>
<protein>
    <recommendedName>
        <fullName evidence="1">UPF0276 protein IP91_02710</fullName>
    </recommendedName>
</protein>
<name>A0A562R8C7_9BURK</name>
<feature type="domain" description="Putative DNA-binding" evidence="2">
    <location>
        <begin position="293"/>
        <end position="378"/>
    </location>
</feature>
<evidence type="ECO:0000313" key="3">
    <source>
        <dbReference type="EMBL" id="TWI65302.1"/>
    </source>
</evidence>
<dbReference type="Pfam" id="PF05114">
    <property type="entry name" value="MbnB_TglH_ChrH"/>
    <property type="match status" value="1"/>
</dbReference>
<dbReference type="Proteomes" id="UP000318431">
    <property type="component" value="Unassembled WGS sequence"/>
</dbReference>
<gene>
    <name evidence="3" type="ORF">IP91_02710</name>
</gene>
<evidence type="ECO:0000313" key="4">
    <source>
        <dbReference type="Proteomes" id="UP000318431"/>
    </source>
</evidence>
<dbReference type="InterPro" id="IPR018640">
    <property type="entry name" value="DUF2063"/>
</dbReference>
<proteinExistence type="inferred from homology"/>
<dbReference type="EMBL" id="VLLB01000004">
    <property type="protein sequence ID" value="TWI65302.1"/>
    <property type="molecule type" value="Genomic_DNA"/>
</dbReference>
<organism evidence="3 4">
    <name type="scientific">Pseudoduganella lurida</name>
    <dbReference type="NCBI Taxonomy" id="1036180"/>
    <lineage>
        <taxon>Bacteria</taxon>
        <taxon>Pseudomonadati</taxon>
        <taxon>Pseudomonadota</taxon>
        <taxon>Betaproteobacteria</taxon>
        <taxon>Burkholderiales</taxon>
        <taxon>Oxalobacteraceae</taxon>
        <taxon>Telluria group</taxon>
        <taxon>Pseudoduganella</taxon>
    </lineage>
</organism>
<dbReference type="InterPro" id="IPR044922">
    <property type="entry name" value="DUF2063_N_sf"/>
</dbReference>
<dbReference type="NCBIfam" id="NF003818">
    <property type="entry name" value="PRK05409.1"/>
    <property type="match status" value="1"/>
</dbReference>
<dbReference type="HAMAP" id="MF_00697">
    <property type="entry name" value="UPF0276"/>
    <property type="match status" value="1"/>
</dbReference>
<keyword evidence="4" id="KW-1185">Reference proteome</keyword>
<dbReference type="SUPFAM" id="SSF51658">
    <property type="entry name" value="Xylose isomerase-like"/>
    <property type="match status" value="1"/>
</dbReference>
<dbReference type="Gene3D" id="1.10.150.690">
    <property type="entry name" value="DUF2063"/>
    <property type="match status" value="1"/>
</dbReference>
<dbReference type="InterPro" id="IPR007801">
    <property type="entry name" value="MbnB/TglH/ChrH"/>
</dbReference>
<dbReference type="OrthoDB" id="9763101at2"/>
<reference evidence="3 4" key="1">
    <citation type="journal article" date="2015" name="Stand. Genomic Sci.">
        <title>Genomic Encyclopedia of Bacterial and Archaeal Type Strains, Phase III: the genomes of soil and plant-associated and newly described type strains.</title>
        <authorList>
            <person name="Whitman W.B."/>
            <person name="Woyke T."/>
            <person name="Klenk H.P."/>
            <person name="Zhou Y."/>
            <person name="Lilburn T.G."/>
            <person name="Beck B.J."/>
            <person name="De Vos P."/>
            <person name="Vandamme P."/>
            <person name="Eisen J.A."/>
            <person name="Garrity G."/>
            <person name="Hugenholtz P."/>
            <person name="Kyrpides N.C."/>
        </authorList>
    </citation>
    <scope>NUCLEOTIDE SEQUENCE [LARGE SCALE GENOMIC DNA]</scope>
    <source>
        <strain evidence="3 4">CGMCC 1.10822</strain>
    </source>
</reference>